<keyword evidence="1" id="KW-0472">Membrane</keyword>
<accession>A0A0N4TUA3</accession>
<evidence type="ECO:0000259" key="2">
    <source>
        <dbReference type="Pfam" id="PF15711"/>
    </source>
</evidence>
<protein>
    <submittedName>
        <fullName evidence="5">ILEI domain-containing protein</fullName>
    </submittedName>
</protein>
<dbReference type="InterPro" id="IPR039477">
    <property type="entry name" value="ILEI/PANDER_dom"/>
</dbReference>
<feature type="domain" description="ILEI/PANDER" evidence="2">
    <location>
        <begin position="135"/>
        <end position="219"/>
    </location>
</feature>
<dbReference type="GO" id="GO:0047223">
    <property type="term" value="F:beta-1,3-galactosyl-O-glycosyl-glycoprotein beta-1,3-N-acetylglucosaminyltransferase activity"/>
    <property type="evidence" value="ECO:0007669"/>
    <property type="project" value="TreeGrafter"/>
</dbReference>
<dbReference type="Gene3D" id="3.90.550.10">
    <property type="entry name" value="Spore Coat Polysaccharide Biosynthesis Protein SpsA, Chain A"/>
    <property type="match status" value="1"/>
</dbReference>
<gene>
    <name evidence="3" type="ORF">BPAG_LOCUS12325</name>
</gene>
<dbReference type="InterPro" id="IPR052463">
    <property type="entry name" value="O-linked_mannose_GnT"/>
</dbReference>
<name>A0A0N4TUA3_BRUPA</name>
<dbReference type="PANTHER" id="PTHR46396">
    <property type="entry name" value="PROTEIN O-LINKED-MANNOSE BETA-1,2-N-ACETYLGLUCOSAMINYLTRANSFERASE 1"/>
    <property type="match status" value="1"/>
</dbReference>
<keyword evidence="4" id="KW-1185">Reference proteome</keyword>
<feature type="domain" description="ILEI/PANDER" evidence="2">
    <location>
        <begin position="358"/>
        <end position="445"/>
    </location>
</feature>
<dbReference type="Proteomes" id="UP000278627">
    <property type="component" value="Unassembled WGS sequence"/>
</dbReference>
<feature type="transmembrane region" description="Helical" evidence="1">
    <location>
        <begin position="21"/>
        <end position="46"/>
    </location>
</feature>
<evidence type="ECO:0000313" key="3">
    <source>
        <dbReference type="EMBL" id="VDN93511.1"/>
    </source>
</evidence>
<dbReference type="PROSITE" id="PS52031">
    <property type="entry name" value="GG_LECTIN"/>
    <property type="match status" value="1"/>
</dbReference>
<proteinExistence type="predicted"/>
<evidence type="ECO:0000313" key="4">
    <source>
        <dbReference type="Proteomes" id="UP000278627"/>
    </source>
</evidence>
<evidence type="ECO:0000313" key="5">
    <source>
        <dbReference type="WBParaSite" id="BPAG_0001236301-mRNA-1"/>
    </source>
</evidence>
<keyword evidence="1" id="KW-1133">Transmembrane helix</keyword>
<dbReference type="InterPro" id="IPR029044">
    <property type="entry name" value="Nucleotide-diphossugar_trans"/>
</dbReference>
<dbReference type="GO" id="GO:0000139">
    <property type="term" value="C:Golgi membrane"/>
    <property type="evidence" value="ECO:0007669"/>
    <property type="project" value="TreeGrafter"/>
</dbReference>
<dbReference type="AlphaFoldDB" id="A0A0N4TUA3"/>
<evidence type="ECO:0000256" key="1">
    <source>
        <dbReference type="SAM" id="Phobius"/>
    </source>
</evidence>
<reference evidence="3 4" key="2">
    <citation type="submission" date="2018-11" db="EMBL/GenBank/DDBJ databases">
        <authorList>
            <consortium name="Pathogen Informatics"/>
        </authorList>
    </citation>
    <scope>NUCLEOTIDE SEQUENCE [LARGE SCALE GENOMIC DNA]</scope>
</reference>
<organism evidence="5">
    <name type="scientific">Brugia pahangi</name>
    <name type="common">Filarial nematode worm</name>
    <dbReference type="NCBI Taxonomy" id="6280"/>
    <lineage>
        <taxon>Eukaryota</taxon>
        <taxon>Metazoa</taxon>
        <taxon>Ecdysozoa</taxon>
        <taxon>Nematoda</taxon>
        <taxon>Chromadorea</taxon>
        <taxon>Rhabditida</taxon>
        <taxon>Spirurina</taxon>
        <taxon>Spiruromorpha</taxon>
        <taxon>Filarioidea</taxon>
        <taxon>Onchocercidae</taxon>
        <taxon>Brugia</taxon>
    </lineage>
</organism>
<dbReference type="EMBL" id="UZAD01013283">
    <property type="protein sequence ID" value="VDN93511.1"/>
    <property type="molecule type" value="Genomic_DNA"/>
</dbReference>
<sequence>MLTYRPLITMLTFCDANTDRIYNVQMIIIIVKEVFLSFVWGVFFFIDWTQLRTNIVPPKTGGTFTSIFIISISDGFVHLKHSCKPLINVVDSECVRKAYCPNDEVTILVRPESRTKPPLLCLNNKKLFDSSKLVRGLNIAILNSDKSIVGVHYLSIQDSDFSLIRLLAQVHYSEIIVGTSYGDVSSKVSAETRHLLRLFGLSLAQYKTETSLLFVGQLGLSVPAAFEKVVSLEIVEPKYYVRCLKAPMGEQSNVTIRVPEVHHIDEHIVAQLSAVKGQEMNVKFGVELPNCGHPEKCPEGSIISFSTDFSLNISSLVVNRFLDEIPMLFYSGKDKDDSPRLCVNGRLIIDRDLNSAGRGLNLVVIDSKTHQVMRTGHYDTYLEDSSALVLFLEQLSPGEIVAVISFDEASNSLSDMAKHIFYELGSSLIYRLKFRASWYFIGQKGIDGYTPFEDMNLPSGNDWAKPIRQTICVPSVLDGLKTVKNRLPKAQNMLRRHFCSRYDGYEDFCDESHVDMPLIPRSSQTYLPSTDRIYSVPILLAGGLNTNNIRLCLESIYDQDGINPQNVVVAFDSIYNEISDLSALFHVRALPINSSASYKDFVLEGIDNMMTLFPYAPCLIVIEEDMILLPGFLYFLAQLLPHFMKDDTASFILLLNENIVKSRDMDVSSVYRIENGVAAGAYLVKKSFHDKFIKNRLCCERTKFGWLISAVSYIPAVSRVELIKTFDLVALTNNDGTPVKLAGNNRNNLLNGDEKVENADRLSEESYDAELRKIIDNSWKYYVKGYVNCHDIFSRRGGIDSSTVTVPTIIIIYDESTDALSQLARCFDFHVMKNCSLGSYKGITRISVADASYVMVANSSSFLKVKLQNLTSTSQPL</sequence>
<dbReference type="PANTHER" id="PTHR46396:SF2">
    <property type="entry name" value="ILEI_PANDER DOMAIN-CONTAINING PROTEIN"/>
    <property type="match status" value="1"/>
</dbReference>
<dbReference type="STRING" id="6280.A0A0N4TUA3"/>
<dbReference type="GO" id="GO:0016266">
    <property type="term" value="P:protein O-linked glycosylation via N-acetyl-galactosamine"/>
    <property type="evidence" value="ECO:0007669"/>
    <property type="project" value="TreeGrafter"/>
</dbReference>
<dbReference type="CDD" id="cd13936">
    <property type="entry name" value="PANDER_like"/>
    <property type="match status" value="1"/>
</dbReference>
<dbReference type="Pfam" id="PF15711">
    <property type="entry name" value="ILEI"/>
    <property type="match status" value="2"/>
</dbReference>
<keyword evidence="1" id="KW-0812">Transmembrane</keyword>
<dbReference type="WBParaSite" id="BPAG_0001236301-mRNA-1">
    <property type="protein sequence ID" value="BPAG_0001236301-mRNA-1"/>
    <property type="gene ID" value="BPAG_0001236301"/>
</dbReference>
<reference evidence="5" key="1">
    <citation type="submission" date="2016-04" db="UniProtKB">
        <authorList>
            <consortium name="WormBaseParasite"/>
        </authorList>
    </citation>
    <scope>IDENTIFICATION</scope>
</reference>